<evidence type="ECO:0000313" key="1">
    <source>
        <dbReference type="EMBL" id="WMT80928.1"/>
    </source>
</evidence>
<dbReference type="Proteomes" id="UP001235030">
    <property type="component" value="Chromosome"/>
</dbReference>
<proteinExistence type="predicted"/>
<protein>
    <recommendedName>
        <fullName evidence="3">Lipoprotein</fullName>
    </recommendedName>
</protein>
<reference evidence="1 2" key="1">
    <citation type="submission" date="2022-07" db="EMBL/GenBank/DDBJ databases">
        <title>Genome sequence of Terrisporobacter mayombei DSM6539.</title>
        <authorList>
            <person name="Boeer T."/>
            <person name="Bengelsdorf F.R."/>
            <person name="Daniel R."/>
            <person name="Poehlein A."/>
        </authorList>
    </citation>
    <scope>NUCLEOTIDE SEQUENCE [LARGE SCALE GENOMIC DNA]</scope>
    <source>
        <strain evidence="1 2">DSM 6539</strain>
    </source>
</reference>
<organism evidence="1 2">
    <name type="scientific">Terrisporobacter mayombei</name>
    <dbReference type="NCBI Taxonomy" id="1541"/>
    <lineage>
        <taxon>Bacteria</taxon>
        <taxon>Bacillati</taxon>
        <taxon>Bacillota</taxon>
        <taxon>Clostridia</taxon>
        <taxon>Peptostreptococcales</taxon>
        <taxon>Peptostreptococcaceae</taxon>
        <taxon>Terrisporobacter</taxon>
    </lineage>
</organism>
<name>A0ABY9PYZ8_9FIRM</name>
<evidence type="ECO:0000313" key="2">
    <source>
        <dbReference type="Proteomes" id="UP001235030"/>
    </source>
</evidence>
<evidence type="ECO:0008006" key="3">
    <source>
        <dbReference type="Google" id="ProtNLM"/>
    </source>
</evidence>
<accession>A0ABY9PYZ8</accession>
<dbReference type="PROSITE" id="PS51257">
    <property type="entry name" value="PROKAR_LIPOPROTEIN"/>
    <property type="match status" value="1"/>
</dbReference>
<sequence>MKISKNAIIIMCVSSILLMGCRNKSKNDEKSTDSKSLEYTEEITVDNSNTSDIENHIPYVDASSGEIDNSVINRRYENVKKEELTYNSSEKTTENEVIVYPAESIKNDVFYKSILEGFTYFSEGSPINLTYDEAIKLVKKVLPDDIEKVDYVLDKEVNKEYIYYKSDQGNFRVWLSYGGEFKNDDLEDIHKNSVLGIDYSKEI</sequence>
<dbReference type="RefSeq" id="WP_228103121.1">
    <property type="nucleotide sequence ID" value="NZ_CP101637.1"/>
</dbReference>
<dbReference type="EMBL" id="CP101637">
    <property type="protein sequence ID" value="WMT80928.1"/>
    <property type="molecule type" value="Genomic_DNA"/>
</dbReference>
<gene>
    <name evidence="1" type="ORF">TEMA_12520</name>
</gene>
<keyword evidence="2" id="KW-1185">Reference proteome</keyword>